<reference evidence="3 5" key="2">
    <citation type="submission" date="2019-03" db="EMBL/GenBank/DDBJ databases">
        <title>Genomic Encyclopedia of Type Strains, Phase IV (KMG-IV): sequencing the most valuable type-strain genomes for metagenomic binning, comparative biology and taxonomic classification.</title>
        <authorList>
            <person name="Goeker M."/>
        </authorList>
    </citation>
    <scope>NUCLEOTIDE SEQUENCE [LARGE SCALE GENOMIC DNA]</scope>
    <source>
        <strain evidence="3 5">DSM 3764</strain>
    </source>
</reference>
<dbReference type="EMBL" id="SMBT01000002">
    <property type="protein sequence ID" value="TCU89625.1"/>
    <property type="molecule type" value="Genomic_DNA"/>
</dbReference>
<dbReference type="Proteomes" id="UP000255108">
    <property type="component" value="Unassembled WGS sequence"/>
</dbReference>
<evidence type="ECO:0000259" key="1">
    <source>
        <dbReference type="Pfam" id="PF13640"/>
    </source>
</evidence>
<keyword evidence="5" id="KW-1185">Reference proteome</keyword>
<sequence>MGQRIVRVAKKLSADLIDELIHDEIAVVRIEGYYPAHLCNLLSHNILSSQDIDPYTHEVIEDEKLLQKYFGVDRIGIPFNSTYNTANPEAIHEYYRNASVQIERLRGYCEHFLSPIDKLRLELDELFIPGATVAHFEHKKMLAGIVRISRAEQSYLSASEPHFDALPPEYAQLDAQLAANIYLKVPDAGGELEIWDIPALTPLTQAPEQWRAQLPDPVKIKPSQGDLLIFNCRKPHAIGAFLGEDRITTQMFIGYQQEKSLLLWN</sequence>
<dbReference type="OrthoDB" id="549777at2"/>
<evidence type="ECO:0000313" key="5">
    <source>
        <dbReference type="Proteomes" id="UP000295794"/>
    </source>
</evidence>
<proteinExistence type="predicted"/>
<evidence type="ECO:0000313" key="2">
    <source>
        <dbReference type="EMBL" id="STQ90995.1"/>
    </source>
</evidence>
<dbReference type="AlphaFoldDB" id="A0A377Q8D4"/>
<dbReference type="Pfam" id="PF13640">
    <property type="entry name" value="2OG-FeII_Oxy_3"/>
    <property type="match status" value="1"/>
</dbReference>
<name>A0A377Q8D4_9NEIS</name>
<dbReference type="EMBL" id="UGHR01000001">
    <property type="protein sequence ID" value="STQ90995.1"/>
    <property type="molecule type" value="Genomic_DNA"/>
</dbReference>
<gene>
    <name evidence="3" type="ORF">EV682_102541</name>
    <name evidence="2" type="ORF">NCTC11159_02066</name>
</gene>
<feature type="domain" description="Prolyl 4-hydroxylase alpha subunit Fe(2+) 2OG dioxygenase" evidence="1">
    <location>
        <begin position="160"/>
        <end position="253"/>
    </location>
</feature>
<dbReference type="InterPro" id="IPR044862">
    <property type="entry name" value="Pro_4_hyd_alph_FE2OG_OXY"/>
</dbReference>
<dbReference type="RefSeq" id="WP_115227258.1">
    <property type="nucleotide sequence ID" value="NZ_CAWOLO010000002.1"/>
</dbReference>
<evidence type="ECO:0000313" key="3">
    <source>
        <dbReference type="EMBL" id="TCU89625.1"/>
    </source>
</evidence>
<dbReference type="Gene3D" id="2.60.120.620">
    <property type="entry name" value="q2cbj1_9rhob like domain"/>
    <property type="match status" value="1"/>
</dbReference>
<organism evidence="2 4">
    <name type="scientific">Iodobacter fluviatilis</name>
    <dbReference type="NCBI Taxonomy" id="537"/>
    <lineage>
        <taxon>Bacteria</taxon>
        <taxon>Pseudomonadati</taxon>
        <taxon>Pseudomonadota</taxon>
        <taxon>Betaproteobacteria</taxon>
        <taxon>Neisseriales</taxon>
        <taxon>Chitinibacteraceae</taxon>
        <taxon>Iodobacter</taxon>
    </lineage>
</organism>
<reference evidence="2 4" key="1">
    <citation type="submission" date="2018-06" db="EMBL/GenBank/DDBJ databases">
        <authorList>
            <consortium name="Pathogen Informatics"/>
            <person name="Doyle S."/>
        </authorList>
    </citation>
    <scope>NUCLEOTIDE SEQUENCE [LARGE SCALE GENOMIC DNA]</scope>
    <source>
        <strain evidence="2 4">NCTC11159</strain>
    </source>
</reference>
<accession>A0A377Q8D4</accession>
<protein>
    <submittedName>
        <fullName evidence="3">2-oxoglutarate-Fe(II)-dependent oxygenase superfamily protein</fullName>
    </submittedName>
</protein>
<dbReference type="Proteomes" id="UP000295794">
    <property type="component" value="Unassembled WGS sequence"/>
</dbReference>
<evidence type="ECO:0000313" key="4">
    <source>
        <dbReference type="Proteomes" id="UP000255108"/>
    </source>
</evidence>